<protein>
    <submittedName>
        <fullName evidence="2">Uncharacterized protein</fullName>
    </submittedName>
</protein>
<keyword evidence="3" id="KW-1185">Reference proteome</keyword>
<sequence>MHRWVWWLGVLLGGLLVVAGVAETVRLLVTGDGGLWFWFPTLVGGGALVITGTVLLPHSPARGRLLTTIGALAAVLPTMWTVLVPVLLVVLMVATAREAAALEAGRGRTG</sequence>
<evidence type="ECO:0000313" key="2">
    <source>
        <dbReference type="EMBL" id="MBA8802956.1"/>
    </source>
</evidence>
<dbReference type="AlphaFoldDB" id="A0A7W3IYF0"/>
<dbReference type="RefSeq" id="WP_182537687.1">
    <property type="nucleotide sequence ID" value="NZ_JACGXA010000001.1"/>
</dbReference>
<evidence type="ECO:0000256" key="1">
    <source>
        <dbReference type="SAM" id="Phobius"/>
    </source>
</evidence>
<gene>
    <name evidence="2" type="ORF">FB382_001247</name>
</gene>
<dbReference type="EMBL" id="JACGXA010000001">
    <property type="protein sequence ID" value="MBA8802956.1"/>
    <property type="molecule type" value="Genomic_DNA"/>
</dbReference>
<keyword evidence="1" id="KW-0812">Transmembrane</keyword>
<name>A0A7W3IYF0_9ACTN</name>
<organism evidence="2 3">
    <name type="scientific">Nocardioides ginsengisegetis</name>
    <dbReference type="NCBI Taxonomy" id="661491"/>
    <lineage>
        <taxon>Bacteria</taxon>
        <taxon>Bacillati</taxon>
        <taxon>Actinomycetota</taxon>
        <taxon>Actinomycetes</taxon>
        <taxon>Propionibacteriales</taxon>
        <taxon>Nocardioidaceae</taxon>
        <taxon>Nocardioides</taxon>
    </lineage>
</organism>
<proteinExistence type="predicted"/>
<accession>A0A7W3IYF0</accession>
<comment type="caution">
    <text evidence="2">The sequence shown here is derived from an EMBL/GenBank/DDBJ whole genome shotgun (WGS) entry which is preliminary data.</text>
</comment>
<reference evidence="2 3" key="1">
    <citation type="submission" date="2020-07" db="EMBL/GenBank/DDBJ databases">
        <title>Sequencing the genomes of 1000 actinobacteria strains.</title>
        <authorList>
            <person name="Klenk H.-P."/>
        </authorList>
    </citation>
    <scope>NUCLEOTIDE SEQUENCE [LARGE SCALE GENOMIC DNA]</scope>
    <source>
        <strain evidence="2 3">DSM 21349</strain>
    </source>
</reference>
<dbReference type="Proteomes" id="UP000580910">
    <property type="component" value="Unassembled WGS sequence"/>
</dbReference>
<keyword evidence="1" id="KW-0472">Membrane</keyword>
<evidence type="ECO:0000313" key="3">
    <source>
        <dbReference type="Proteomes" id="UP000580910"/>
    </source>
</evidence>
<feature type="transmembrane region" description="Helical" evidence="1">
    <location>
        <begin position="35"/>
        <end position="57"/>
    </location>
</feature>
<keyword evidence="1" id="KW-1133">Transmembrane helix</keyword>
<feature type="transmembrane region" description="Helical" evidence="1">
    <location>
        <begin position="69"/>
        <end position="94"/>
    </location>
</feature>